<feature type="domain" description="Integrase catalytic" evidence="2">
    <location>
        <begin position="220"/>
        <end position="299"/>
    </location>
</feature>
<comment type="caution">
    <text evidence="3">The sequence shown here is derived from an EMBL/GenBank/DDBJ whole genome shotgun (WGS) entry which is preliminary data.</text>
</comment>
<dbReference type="Gene3D" id="3.30.420.10">
    <property type="entry name" value="Ribonuclease H-like superfamily/Ribonuclease H"/>
    <property type="match status" value="2"/>
</dbReference>
<reference evidence="3" key="1">
    <citation type="journal article" date="2022" name="Int. J. Mol. Sci.">
        <title>Draft Genome of Tanacetum Coccineum: Genomic Comparison of Closely Related Tanacetum-Family Plants.</title>
        <authorList>
            <person name="Yamashiro T."/>
            <person name="Shiraishi A."/>
            <person name="Nakayama K."/>
            <person name="Satake H."/>
        </authorList>
    </citation>
    <scope>NUCLEOTIDE SEQUENCE</scope>
</reference>
<feature type="compositionally biased region" description="Basic and acidic residues" evidence="1">
    <location>
        <begin position="434"/>
        <end position="457"/>
    </location>
</feature>
<sequence>MVKEGIILGHKISKNGIEVDRAKVDVIAKLPPPTTIKGIKSFFGYVGFYHRFIQDFSKIAWPMTHLLEKDTPFMFLKECMESFEYLKNKLTEAPILVAPDWDLPFEIMYDASDFTTHYTSMEKELLAVVYAFENSENLVADHLSRLENPYKGDLVEMEMNDNFPHESLNMIALNDVNEPPWFADSANYLVGNVLIKGMRCVDGKEAMDILEACHHGPTRGHHGPNYTAMKICEIFDVWGIDFIGSFPSSRRNKYILVAVDYVSKWVEAKALPTNDARVVVKFLKQLLSRFGTPLAIISDLERIVGEHRAKWADKLDDALWAFRTAFKTPITCTSYKLVYGKAFHLPIELEHKAYWALKWTNFDLKTTVIPTQRSQLQGKRASDQALPWRGHPCFGCPESSSFPHEQLNSGASQASDSLINKRSSGGNPVAGRLANRDVTRVQGDEKVQRWQARDPRVPEAFIARH</sequence>
<dbReference type="Proteomes" id="UP001151760">
    <property type="component" value="Unassembled WGS sequence"/>
</dbReference>
<keyword evidence="3" id="KW-0695">RNA-directed DNA polymerase</keyword>
<dbReference type="InterPro" id="IPR043502">
    <property type="entry name" value="DNA/RNA_pol_sf"/>
</dbReference>
<dbReference type="Pfam" id="PF00665">
    <property type="entry name" value="rve"/>
    <property type="match status" value="1"/>
</dbReference>
<proteinExistence type="predicted"/>
<dbReference type="InterPro" id="IPR043128">
    <property type="entry name" value="Rev_trsase/Diguanyl_cyclase"/>
</dbReference>
<dbReference type="InterPro" id="IPR050951">
    <property type="entry name" value="Retrovirus_Pol_polyprotein"/>
</dbReference>
<feature type="compositionally biased region" description="Polar residues" evidence="1">
    <location>
        <begin position="404"/>
        <end position="426"/>
    </location>
</feature>
<dbReference type="SUPFAM" id="SSF56672">
    <property type="entry name" value="DNA/RNA polymerases"/>
    <property type="match status" value="1"/>
</dbReference>
<evidence type="ECO:0000313" key="4">
    <source>
        <dbReference type="Proteomes" id="UP001151760"/>
    </source>
</evidence>
<gene>
    <name evidence="3" type="ORF">Tco_0922319</name>
</gene>
<dbReference type="GO" id="GO:0003964">
    <property type="term" value="F:RNA-directed DNA polymerase activity"/>
    <property type="evidence" value="ECO:0007669"/>
    <property type="project" value="UniProtKB-KW"/>
</dbReference>
<keyword evidence="3" id="KW-0548">Nucleotidyltransferase</keyword>
<dbReference type="PANTHER" id="PTHR37984:SF5">
    <property type="entry name" value="PROTEIN NYNRIN-LIKE"/>
    <property type="match status" value="1"/>
</dbReference>
<dbReference type="InterPro" id="IPR036397">
    <property type="entry name" value="RNaseH_sf"/>
</dbReference>
<protein>
    <submittedName>
        <fullName evidence="3">Reverse transcriptase domain-containing protein</fullName>
    </submittedName>
</protein>
<dbReference type="EMBL" id="BQNB010014746">
    <property type="protein sequence ID" value="GJT31900.1"/>
    <property type="molecule type" value="Genomic_DNA"/>
</dbReference>
<feature type="region of interest" description="Disordered" evidence="1">
    <location>
        <begin position="404"/>
        <end position="465"/>
    </location>
</feature>
<organism evidence="3 4">
    <name type="scientific">Tanacetum coccineum</name>
    <dbReference type="NCBI Taxonomy" id="301880"/>
    <lineage>
        <taxon>Eukaryota</taxon>
        <taxon>Viridiplantae</taxon>
        <taxon>Streptophyta</taxon>
        <taxon>Embryophyta</taxon>
        <taxon>Tracheophyta</taxon>
        <taxon>Spermatophyta</taxon>
        <taxon>Magnoliopsida</taxon>
        <taxon>eudicotyledons</taxon>
        <taxon>Gunneridae</taxon>
        <taxon>Pentapetalae</taxon>
        <taxon>asterids</taxon>
        <taxon>campanulids</taxon>
        <taxon>Asterales</taxon>
        <taxon>Asteraceae</taxon>
        <taxon>Asteroideae</taxon>
        <taxon>Anthemideae</taxon>
        <taxon>Anthemidinae</taxon>
        <taxon>Tanacetum</taxon>
    </lineage>
</organism>
<dbReference type="InterPro" id="IPR012337">
    <property type="entry name" value="RNaseH-like_sf"/>
</dbReference>
<name>A0ABQ5CZ13_9ASTR</name>
<accession>A0ABQ5CZ13</accession>
<dbReference type="PANTHER" id="PTHR37984">
    <property type="entry name" value="PROTEIN CBG26694"/>
    <property type="match status" value="1"/>
</dbReference>
<evidence type="ECO:0000259" key="2">
    <source>
        <dbReference type="PROSITE" id="PS50994"/>
    </source>
</evidence>
<dbReference type="InterPro" id="IPR001584">
    <property type="entry name" value="Integrase_cat-core"/>
</dbReference>
<evidence type="ECO:0000313" key="3">
    <source>
        <dbReference type="EMBL" id="GJT31900.1"/>
    </source>
</evidence>
<keyword evidence="3" id="KW-0808">Transferase</keyword>
<dbReference type="Gene3D" id="3.30.70.270">
    <property type="match status" value="1"/>
</dbReference>
<reference evidence="3" key="2">
    <citation type="submission" date="2022-01" db="EMBL/GenBank/DDBJ databases">
        <authorList>
            <person name="Yamashiro T."/>
            <person name="Shiraishi A."/>
            <person name="Satake H."/>
            <person name="Nakayama K."/>
        </authorList>
    </citation>
    <scope>NUCLEOTIDE SEQUENCE</scope>
</reference>
<keyword evidence="4" id="KW-1185">Reference proteome</keyword>
<dbReference type="PROSITE" id="PS50994">
    <property type="entry name" value="INTEGRASE"/>
    <property type="match status" value="1"/>
</dbReference>
<dbReference type="SUPFAM" id="SSF53098">
    <property type="entry name" value="Ribonuclease H-like"/>
    <property type="match status" value="1"/>
</dbReference>
<evidence type="ECO:0000256" key="1">
    <source>
        <dbReference type="SAM" id="MobiDB-lite"/>
    </source>
</evidence>